<dbReference type="Pfam" id="PF01755">
    <property type="entry name" value="Glyco_transf_25"/>
    <property type="match status" value="1"/>
</dbReference>
<dbReference type="Gene3D" id="3.90.550.10">
    <property type="entry name" value="Spore Coat Polysaccharide Biosynthesis Protein SpsA, Chain A"/>
    <property type="match status" value="1"/>
</dbReference>
<dbReference type="InterPro" id="IPR029044">
    <property type="entry name" value="Nucleotide-diphossugar_trans"/>
</dbReference>
<proteinExistence type="predicted"/>
<gene>
    <name evidence="2" type="ORF">LY56_01720</name>
</gene>
<comment type="caution">
    <text evidence="2">The sequence shown here is derived from an EMBL/GenBank/DDBJ whole genome shotgun (WGS) entry which is preliminary data.</text>
</comment>
<dbReference type="OrthoDB" id="259382at2"/>
<protein>
    <submittedName>
        <fullName evidence="2">Glycosyl transferase family 25</fullName>
    </submittedName>
</protein>
<sequence length="254" mass="28903">MMSGKIPVYYINLDSSEDRRGSIEAGLRKAGVTNATRVSAFDGRGVDLTQTTDCDLRAAHRFLGRPLRGAEYGCYRSHLDCIERFLATDSPYGIVLEDDAAIDDDFLQVIAASIDIMEKTKRHWDLIHLGAGRLKIYSRLEPLGGGHDLVKAHYFPMMTTALLWSRQGAQNILDHHRTITMPVDTQFREIMVKRDLGFAIWPAITRQIGMSSDIDGDGATRKAHGRSWYYGFAKQERLWRNKIIAFYHKLTLRR</sequence>
<dbReference type="Proteomes" id="UP000249364">
    <property type="component" value="Unassembled WGS sequence"/>
</dbReference>
<name>A0A2W7R4Y0_9RHOB</name>
<dbReference type="InterPro" id="IPR002654">
    <property type="entry name" value="Glyco_trans_25"/>
</dbReference>
<dbReference type="GO" id="GO:0016740">
    <property type="term" value="F:transferase activity"/>
    <property type="evidence" value="ECO:0007669"/>
    <property type="project" value="UniProtKB-KW"/>
</dbReference>
<feature type="domain" description="Glycosyl transferase family 25" evidence="1">
    <location>
        <begin position="7"/>
        <end position="118"/>
    </location>
</feature>
<keyword evidence="3" id="KW-1185">Reference proteome</keyword>
<evidence type="ECO:0000313" key="3">
    <source>
        <dbReference type="Proteomes" id="UP000249364"/>
    </source>
</evidence>
<keyword evidence="2" id="KW-0808">Transferase</keyword>
<dbReference type="AlphaFoldDB" id="A0A2W7R4Y0"/>
<evidence type="ECO:0000259" key="1">
    <source>
        <dbReference type="Pfam" id="PF01755"/>
    </source>
</evidence>
<dbReference type="CDD" id="cd06532">
    <property type="entry name" value="Glyco_transf_25"/>
    <property type="match status" value="1"/>
</dbReference>
<dbReference type="EMBL" id="QKZQ01000006">
    <property type="protein sequence ID" value="PZX45695.1"/>
    <property type="molecule type" value="Genomic_DNA"/>
</dbReference>
<accession>A0A2W7R4Y0</accession>
<evidence type="ECO:0000313" key="2">
    <source>
        <dbReference type="EMBL" id="PZX45695.1"/>
    </source>
</evidence>
<reference evidence="2 3" key="1">
    <citation type="submission" date="2018-06" db="EMBL/GenBank/DDBJ databases">
        <title>Genomic Encyclopedia of Archaeal and Bacterial Type Strains, Phase II (KMG-II): from individual species to whole genera.</title>
        <authorList>
            <person name="Goeker M."/>
        </authorList>
    </citation>
    <scope>NUCLEOTIDE SEQUENCE [LARGE SCALE GENOMIC DNA]</scope>
    <source>
        <strain evidence="2 3">DSM 13087</strain>
    </source>
</reference>
<dbReference type="STRING" id="121821.GCA_001870675_01130"/>
<organism evidence="2 3">
    <name type="scientific">Roseinatronobacter thiooxidans</name>
    <dbReference type="NCBI Taxonomy" id="121821"/>
    <lineage>
        <taxon>Bacteria</taxon>
        <taxon>Pseudomonadati</taxon>
        <taxon>Pseudomonadota</taxon>
        <taxon>Alphaproteobacteria</taxon>
        <taxon>Rhodobacterales</taxon>
        <taxon>Paracoccaceae</taxon>
        <taxon>Roseinatronobacter</taxon>
    </lineage>
</organism>